<gene>
    <name evidence="8" type="ORF">A7E75_01890</name>
</gene>
<feature type="domain" description="Core-binding (CB)" evidence="7">
    <location>
        <begin position="102"/>
        <end position="184"/>
    </location>
</feature>
<dbReference type="EMBL" id="CP015518">
    <property type="protein sequence ID" value="APG23909.1"/>
    <property type="molecule type" value="Genomic_DNA"/>
</dbReference>
<dbReference type="InterPro" id="IPR011010">
    <property type="entry name" value="DNA_brk_join_enz"/>
</dbReference>
<dbReference type="Pfam" id="PF13356">
    <property type="entry name" value="Arm-DNA-bind_3"/>
    <property type="match status" value="1"/>
</dbReference>
<evidence type="ECO:0000313" key="8">
    <source>
        <dbReference type="EMBL" id="APG23909.1"/>
    </source>
</evidence>
<dbReference type="PANTHER" id="PTHR30629">
    <property type="entry name" value="PROPHAGE INTEGRASE"/>
    <property type="match status" value="1"/>
</dbReference>
<dbReference type="PROSITE" id="PS51900">
    <property type="entry name" value="CB"/>
    <property type="match status" value="1"/>
</dbReference>
<dbReference type="KEGG" id="pace:A6070_10505"/>
<dbReference type="PROSITE" id="PS51898">
    <property type="entry name" value="TYR_RECOMBINASE"/>
    <property type="match status" value="1"/>
</dbReference>
<accession>A0A1L3GDJ4</accession>
<name>A0A1L3GDJ4_SYNAC</name>
<dbReference type="SUPFAM" id="SSF56349">
    <property type="entry name" value="DNA breaking-rejoining enzymes"/>
    <property type="match status" value="1"/>
</dbReference>
<dbReference type="RefSeq" id="WP_072285724.1">
    <property type="nucleotide sequence ID" value="NZ_CP015455.1"/>
</dbReference>
<keyword evidence="4" id="KW-0233">DNA recombination</keyword>
<dbReference type="STRING" id="29542.A6070_10505"/>
<dbReference type="PANTHER" id="PTHR30629:SF2">
    <property type="entry name" value="PROPHAGE INTEGRASE INTS-RELATED"/>
    <property type="match status" value="1"/>
</dbReference>
<evidence type="ECO:0000256" key="2">
    <source>
        <dbReference type="ARBA" id="ARBA00022908"/>
    </source>
</evidence>
<keyword evidence="9" id="KW-1185">Reference proteome</keyword>
<reference evidence="8 9" key="1">
    <citation type="journal article" date="2017" name="Genome Announc.">
        <title>Complete Genome Sequences of Two Acetylene-Fermenting Pelobacter acetylenicus Strains.</title>
        <authorList>
            <person name="Sutton J.M."/>
            <person name="Baesman S.M."/>
            <person name="Fierst J.L."/>
            <person name="Poret-Peterson A.T."/>
            <person name="Oremland R.S."/>
            <person name="Dunlap D.S."/>
            <person name="Akob D.M."/>
        </authorList>
    </citation>
    <scope>NUCLEOTIDE SEQUENCE [LARGE SCALE GENOMIC DNA]</scope>
    <source>
        <strain evidence="8 9">DSM 3247</strain>
    </source>
</reference>
<dbReference type="Pfam" id="PF22022">
    <property type="entry name" value="Phage_int_M"/>
    <property type="match status" value="1"/>
</dbReference>
<dbReference type="InterPro" id="IPR053876">
    <property type="entry name" value="Phage_int_M"/>
</dbReference>
<dbReference type="GO" id="GO:0015074">
    <property type="term" value="P:DNA integration"/>
    <property type="evidence" value="ECO:0007669"/>
    <property type="project" value="UniProtKB-KW"/>
</dbReference>
<dbReference type="Proteomes" id="UP000182264">
    <property type="component" value="Chromosome"/>
</dbReference>
<sequence length="418" mass="46916">MPLTDMKIRNAKPTAKPRKMFDGDGLYLLISPTQKPGRGKSWRFKYFFDGKEKLLSMGSYPEIGLAEARSRRDQARKLIANGIDPAKERQRQKRERAAQIANTVELVAKEWLHRQEGVLAPKTIYRIERRLANDVYPAIGSTPIADLVAKEILEKVLRPIEDRGTLETAHRVRGTLSQIMRYGVACGLCERDATVDLRGALKPIQRKHRAALDSEGIPDPAKVGALLRAIDGFDGNPTVKAALRLHPLVATRPGELRHAEWTEIDLDQALWSIPAGRMKMKNPHIVPLSPQALTILRELQQITGKGTYLFPSSRSAARPISDNTLNAALRRMGYDGTEFVSHGWRAIFRTLADEVLQERIDIIEAQLAHQVSDALGRAYNRTSFLKERRALMNRWGSYLDGLKNATKVISLVKRTGSN</sequence>
<keyword evidence="3 5" id="KW-0238">DNA-binding</keyword>
<feature type="domain" description="Tyr recombinase" evidence="6">
    <location>
        <begin position="207"/>
        <end position="392"/>
    </location>
</feature>
<dbReference type="OrthoDB" id="9775880at2"/>
<dbReference type="Gene3D" id="1.10.443.10">
    <property type="entry name" value="Intergrase catalytic core"/>
    <property type="match status" value="1"/>
</dbReference>
<evidence type="ECO:0000256" key="5">
    <source>
        <dbReference type="PROSITE-ProRule" id="PRU01248"/>
    </source>
</evidence>
<dbReference type="Pfam" id="PF00589">
    <property type="entry name" value="Phage_integrase"/>
    <property type="match status" value="1"/>
</dbReference>
<evidence type="ECO:0000259" key="7">
    <source>
        <dbReference type="PROSITE" id="PS51900"/>
    </source>
</evidence>
<proteinExistence type="inferred from homology"/>
<protein>
    <submittedName>
        <fullName evidence="8">Integrase</fullName>
    </submittedName>
</protein>
<dbReference type="InterPro" id="IPR013762">
    <property type="entry name" value="Integrase-like_cat_sf"/>
</dbReference>
<evidence type="ECO:0000256" key="4">
    <source>
        <dbReference type="ARBA" id="ARBA00023172"/>
    </source>
</evidence>
<dbReference type="InterPro" id="IPR050808">
    <property type="entry name" value="Phage_Integrase"/>
</dbReference>
<evidence type="ECO:0000256" key="3">
    <source>
        <dbReference type="ARBA" id="ARBA00023125"/>
    </source>
</evidence>
<keyword evidence="2" id="KW-0229">DNA integration</keyword>
<dbReference type="CDD" id="cd00801">
    <property type="entry name" value="INT_P4_C"/>
    <property type="match status" value="1"/>
</dbReference>
<dbReference type="AlphaFoldDB" id="A0A1L3GDJ4"/>
<evidence type="ECO:0000256" key="1">
    <source>
        <dbReference type="ARBA" id="ARBA00008857"/>
    </source>
</evidence>
<comment type="similarity">
    <text evidence="1">Belongs to the 'phage' integrase family.</text>
</comment>
<dbReference type="GO" id="GO:0006310">
    <property type="term" value="P:DNA recombination"/>
    <property type="evidence" value="ECO:0007669"/>
    <property type="project" value="UniProtKB-KW"/>
</dbReference>
<dbReference type="GO" id="GO:0003677">
    <property type="term" value="F:DNA binding"/>
    <property type="evidence" value="ECO:0007669"/>
    <property type="project" value="UniProtKB-UniRule"/>
</dbReference>
<evidence type="ECO:0000313" key="9">
    <source>
        <dbReference type="Proteomes" id="UP000182264"/>
    </source>
</evidence>
<dbReference type="InterPro" id="IPR002104">
    <property type="entry name" value="Integrase_catalytic"/>
</dbReference>
<dbReference type="InterPro" id="IPR025166">
    <property type="entry name" value="Integrase_DNA_bind_dom"/>
</dbReference>
<evidence type="ECO:0000259" key="6">
    <source>
        <dbReference type="PROSITE" id="PS51898"/>
    </source>
</evidence>
<organism evidence="8 9">
    <name type="scientific">Syntrophotalea acetylenica</name>
    <name type="common">Pelobacter acetylenicus</name>
    <dbReference type="NCBI Taxonomy" id="29542"/>
    <lineage>
        <taxon>Bacteria</taxon>
        <taxon>Pseudomonadati</taxon>
        <taxon>Thermodesulfobacteriota</taxon>
        <taxon>Desulfuromonadia</taxon>
        <taxon>Desulfuromonadales</taxon>
        <taxon>Syntrophotaleaceae</taxon>
        <taxon>Syntrophotalea</taxon>
    </lineage>
</organism>
<dbReference type="InterPro" id="IPR010998">
    <property type="entry name" value="Integrase_recombinase_N"/>
</dbReference>
<dbReference type="Gene3D" id="1.10.150.130">
    <property type="match status" value="1"/>
</dbReference>
<dbReference type="InterPro" id="IPR038488">
    <property type="entry name" value="Integrase_DNA-bd_sf"/>
</dbReference>
<dbReference type="InterPro" id="IPR044068">
    <property type="entry name" value="CB"/>
</dbReference>
<dbReference type="Gene3D" id="3.30.160.390">
    <property type="entry name" value="Integrase, DNA-binding domain"/>
    <property type="match status" value="1"/>
</dbReference>